<dbReference type="AlphaFoldDB" id="A0A8K0SQQ0"/>
<reference evidence="2" key="1">
    <citation type="journal article" date="2021" name="Nat. Commun.">
        <title>Genetic determinants of endophytism in the Arabidopsis root mycobiome.</title>
        <authorList>
            <person name="Mesny F."/>
            <person name="Miyauchi S."/>
            <person name="Thiergart T."/>
            <person name="Pickel B."/>
            <person name="Atanasova L."/>
            <person name="Karlsson M."/>
            <person name="Huettel B."/>
            <person name="Barry K.W."/>
            <person name="Haridas S."/>
            <person name="Chen C."/>
            <person name="Bauer D."/>
            <person name="Andreopoulos W."/>
            <person name="Pangilinan J."/>
            <person name="LaButti K."/>
            <person name="Riley R."/>
            <person name="Lipzen A."/>
            <person name="Clum A."/>
            <person name="Drula E."/>
            <person name="Henrissat B."/>
            <person name="Kohler A."/>
            <person name="Grigoriev I.V."/>
            <person name="Martin F.M."/>
            <person name="Hacquard S."/>
        </authorList>
    </citation>
    <scope>NUCLEOTIDE SEQUENCE</scope>
    <source>
        <strain evidence="2">MPI-CAGE-CH-0235</strain>
    </source>
</reference>
<dbReference type="EMBL" id="JAGPNK010000006">
    <property type="protein sequence ID" value="KAH7319589.1"/>
    <property type="molecule type" value="Genomic_DNA"/>
</dbReference>
<keyword evidence="1" id="KW-0812">Transmembrane</keyword>
<evidence type="ECO:0000256" key="1">
    <source>
        <dbReference type="SAM" id="Phobius"/>
    </source>
</evidence>
<gene>
    <name evidence="2" type="ORF">B0I35DRAFT_477927</name>
</gene>
<feature type="transmembrane region" description="Helical" evidence="1">
    <location>
        <begin position="242"/>
        <end position="262"/>
    </location>
</feature>
<feature type="transmembrane region" description="Helical" evidence="1">
    <location>
        <begin position="22"/>
        <end position="44"/>
    </location>
</feature>
<comment type="caution">
    <text evidence="2">The sequence shown here is derived from an EMBL/GenBank/DDBJ whole genome shotgun (WGS) entry which is preliminary data.</text>
</comment>
<keyword evidence="1" id="KW-0472">Membrane</keyword>
<evidence type="ECO:0000313" key="2">
    <source>
        <dbReference type="EMBL" id="KAH7319589.1"/>
    </source>
</evidence>
<dbReference type="OrthoDB" id="5233297at2759"/>
<dbReference type="Proteomes" id="UP000813444">
    <property type="component" value="Unassembled WGS sequence"/>
</dbReference>
<protein>
    <submittedName>
        <fullName evidence="2">Uncharacterized protein</fullName>
    </submittedName>
</protein>
<organism evidence="2 3">
    <name type="scientific">Stachybotrys elegans</name>
    <dbReference type="NCBI Taxonomy" id="80388"/>
    <lineage>
        <taxon>Eukaryota</taxon>
        <taxon>Fungi</taxon>
        <taxon>Dikarya</taxon>
        <taxon>Ascomycota</taxon>
        <taxon>Pezizomycotina</taxon>
        <taxon>Sordariomycetes</taxon>
        <taxon>Hypocreomycetidae</taxon>
        <taxon>Hypocreales</taxon>
        <taxon>Stachybotryaceae</taxon>
        <taxon>Stachybotrys</taxon>
    </lineage>
</organism>
<keyword evidence="1" id="KW-1133">Transmembrane helix</keyword>
<proteinExistence type="predicted"/>
<keyword evidence="3" id="KW-1185">Reference proteome</keyword>
<accession>A0A8K0SQQ0</accession>
<feature type="transmembrane region" description="Helical" evidence="1">
    <location>
        <begin position="213"/>
        <end position="230"/>
    </location>
</feature>
<evidence type="ECO:0000313" key="3">
    <source>
        <dbReference type="Proteomes" id="UP000813444"/>
    </source>
</evidence>
<sequence length="281" mass="31744">MAPHRRPGPLAFPTSPTTPDTVHASLLSNGYGCAVAYAVAAVLINHIRRVLIPWIGHFLWRETLEGMKTARSSPHYYLQRSLNYEWQAIVFYLVIPQYCLTNGQRALENKLRLGTSAQGKMMDVCRVAYLVLALMTFETVYAETCCVAAQGYAYARILIWGSEAEAAFLEQLARERWDMLLVQAALVLCWLGTRALPTLKSVLEAAVRGHVEWAAMLGCLCYGTAYLVRYSNKYFILLEMRGMLLTFAWMWIGVGCVVFVRIRDWIYGSTIVPGEDGKKKR</sequence>
<name>A0A8K0SQQ0_9HYPO</name>